<dbReference type="AlphaFoldDB" id="Q0V6A2"/>
<feature type="transmembrane region" description="Helical" evidence="2">
    <location>
        <begin position="78"/>
        <end position="98"/>
    </location>
</feature>
<name>Q0V6A2_PHANO</name>
<evidence type="ECO:0000256" key="2">
    <source>
        <dbReference type="SAM" id="Phobius"/>
    </source>
</evidence>
<keyword evidence="2" id="KW-0472">Membrane</keyword>
<dbReference type="RefSeq" id="XP_001791147.1">
    <property type="nucleotide sequence ID" value="XM_001791095.1"/>
</dbReference>
<evidence type="ECO:0000313" key="3">
    <source>
        <dbReference type="EMBL" id="EAT91957.1"/>
    </source>
</evidence>
<dbReference type="HOGENOM" id="CLU_1644309_0_0_1"/>
<gene>
    <name evidence="3" type="ORF">SNOG_00462</name>
</gene>
<dbReference type="GeneID" id="5968160"/>
<keyword evidence="2" id="KW-1133">Transmembrane helix</keyword>
<dbReference type="KEGG" id="pno:SNOG_00462"/>
<keyword evidence="2" id="KW-0812">Transmembrane</keyword>
<evidence type="ECO:0000256" key="1">
    <source>
        <dbReference type="SAM" id="MobiDB-lite"/>
    </source>
</evidence>
<evidence type="ECO:0000313" key="4">
    <source>
        <dbReference type="Proteomes" id="UP000001055"/>
    </source>
</evidence>
<sequence>MAAVVTRSAAAHTRNRPSLQRRLSNEHACLHSLPPRSTSRRERGPASQALATGTGHRHWHSTAAASFLLSKALLCHSFLRFVLVVIVLLFTACFFGLAQEPTPSSTTPTVSARSPRPQQPSPSTSAGESSVQPEFDVCSSLTSPIRTIDKYDVRPSAVAAP</sequence>
<protein>
    <submittedName>
        <fullName evidence="3">Uncharacterized protein</fullName>
    </submittedName>
</protein>
<feature type="compositionally biased region" description="Low complexity" evidence="1">
    <location>
        <begin position="101"/>
        <end position="126"/>
    </location>
</feature>
<dbReference type="InParanoid" id="Q0V6A2"/>
<reference evidence="4" key="1">
    <citation type="journal article" date="2007" name="Plant Cell">
        <title>Dothideomycete-plant interactions illuminated by genome sequencing and EST analysis of the wheat pathogen Stagonospora nodorum.</title>
        <authorList>
            <person name="Hane J.K."/>
            <person name="Lowe R.G."/>
            <person name="Solomon P.S."/>
            <person name="Tan K.C."/>
            <person name="Schoch C.L."/>
            <person name="Spatafora J.W."/>
            <person name="Crous P.W."/>
            <person name="Kodira C."/>
            <person name="Birren B.W."/>
            <person name="Galagan J.E."/>
            <person name="Torriani S.F."/>
            <person name="McDonald B.A."/>
            <person name="Oliver R.P."/>
        </authorList>
    </citation>
    <scope>NUCLEOTIDE SEQUENCE [LARGE SCALE GENOMIC DNA]</scope>
    <source>
        <strain evidence="4">SN15 / ATCC MYA-4574 / FGSC 10173</strain>
    </source>
</reference>
<organism evidence="3 4">
    <name type="scientific">Phaeosphaeria nodorum (strain SN15 / ATCC MYA-4574 / FGSC 10173)</name>
    <name type="common">Glume blotch fungus</name>
    <name type="synonym">Parastagonospora nodorum</name>
    <dbReference type="NCBI Taxonomy" id="321614"/>
    <lineage>
        <taxon>Eukaryota</taxon>
        <taxon>Fungi</taxon>
        <taxon>Dikarya</taxon>
        <taxon>Ascomycota</taxon>
        <taxon>Pezizomycotina</taxon>
        <taxon>Dothideomycetes</taxon>
        <taxon>Pleosporomycetidae</taxon>
        <taxon>Pleosporales</taxon>
        <taxon>Pleosporineae</taxon>
        <taxon>Phaeosphaeriaceae</taxon>
        <taxon>Parastagonospora</taxon>
    </lineage>
</organism>
<proteinExistence type="predicted"/>
<accession>Q0V6A2</accession>
<dbReference type="EMBL" id="CH445325">
    <property type="protein sequence ID" value="EAT91957.1"/>
    <property type="molecule type" value="Genomic_DNA"/>
</dbReference>
<feature type="region of interest" description="Disordered" evidence="1">
    <location>
        <begin position="1"/>
        <end position="55"/>
    </location>
</feature>
<dbReference type="Proteomes" id="UP000001055">
    <property type="component" value="Unassembled WGS sequence"/>
</dbReference>
<feature type="region of interest" description="Disordered" evidence="1">
    <location>
        <begin position="100"/>
        <end position="135"/>
    </location>
</feature>